<accession>A0AA88LQA3</accession>
<reference evidence="1" key="1">
    <citation type="submission" date="2023-07" db="EMBL/GenBank/DDBJ databases">
        <title>Chromosome-level Genome Assembly of Striped Snakehead (Channa striata).</title>
        <authorList>
            <person name="Liu H."/>
        </authorList>
    </citation>
    <scope>NUCLEOTIDE SEQUENCE</scope>
    <source>
        <strain evidence="1">Gz</strain>
        <tissue evidence="1">Muscle</tissue>
    </source>
</reference>
<sequence>MEGQWKQCCHHLMKIEAPSSKKSMAGKQGSLYHEIERGMCARICRSRFALCSPPTTRKVIDDPATDALEK</sequence>
<name>A0AA88LQA3_CHASR</name>
<dbReference type="EMBL" id="JAUPFM010000020">
    <property type="protein sequence ID" value="KAK2818713.1"/>
    <property type="molecule type" value="Genomic_DNA"/>
</dbReference>
<dbReference type="Proteomes" id="UP001187415">
    <property type="component" value="Unassembled WGS sequence"/>
</dbReference>
<dbReference type="AlphaFoldDB" id="A0AA88LQA3"/>
<keyword evidence="2" id="KW-1185">Reference proteome</keyword>
<comment type="caution">
    <text evidence="1">The sequence shown here is derived from an EMBL/GenBank/DDBJ whole genome shotgun (WGS) entry which is preliminary data.</text>
</comment>
<evidence type="ECO:0000313" key="1">
    <source>
        <dbReference type="EMBL" id="KAK2818713.1"/>
    </source>
</evidence>
<organism evidence="1 2">
    <name type="scientific">Channa striata</name>
    <name type="common">Snakehead murrel</name>
    <name type="synonym">Ophicephalus striatus</name>
    <dbReference type="NCBI Taxonomy" id="64152"/>
    <lineage>
        <taxon>Eukaryota</taxon>
        <taxon>Metazoa</taxon>
        <taxon>Chordata</taxon>
        <taxon>Craniata</taxon>
        <taxon>Vertebrata</taxon>
        <taxon>Euteleostomi</taxon>
        <taxon>Actinopterygii</taxon>
        <taxon>Neopterygii</taxon>
        <taxon>Teleostei</taxon>
        <taxon>Neoteleostei</taxon>
        <taxon>Acanthomorphata</taxon>
        <taxon>Anabantaria</taxon>
        <taxon>Anabantiformes</taxon>
        <taxon>Channoidei</taxon>
        <taxon>Channidae</taxon>
        <taxon>Channa</taxon>
    </lineage>
</organism>
<protein>
    <submittedName>
        <fullName evidence="1">Uncharacterized protein</fullName>
    </submittedName>
</protein>
<gene>
    <name evidence="1" type="ORF">Q5P01_024274</name>
</gene>
<proteinExistence type="predicted"/>
<evidence type="ECO:0000313" key="2">
    <source>
        <dbReference type="Proteomes" id="UP001187415"/>
    </source>
</evidence>